<dbReference type="SUPFAM" id="SSF46785">
    <property type="entry name" value="Winged helix' DNA-binding domain"/>
    <property type="match status" value="1"/>
</dbReference>
<keyword evidence="3" id="KW-1185">Reference proteome</keyword>
<dbReference type="PANTHER" id="PTHR33164:SF104">
    <property type="entry name" value="TRANSCRIPTIONAL REGULATORY PROTEIN"/>
    <property type="match status" value="1"/>
</dbReference>
<gene>
    <name evidence="2" type="ORF">FB388_2113</name>
</gene>
<dbReference type="AlphaFoldDB" id="A0A543GF97"/>
<organism evidence="2 3">
    <name type="scientific">Pseudonocardia cypriaca</name>
    <dbReference type="NCBI Taxonomy" id="882449"/>
    <lineage>
        <taxon>Bacteria</taxon>
        <taxon>Bacillati</taxon>
        <taxon>Actinomycetota</taxon>
        <taxon>Actinomycetes</taxon>
        <taxon>Pseudonocardiales</taxon>
        <taxon>Pseudonocardiaceae</taxon>
        <taxon>Pseudonocardia</taxon>
    </lineage>
</organism>
<dbReference type="Pfam" id="PF12802">
    <property type="entry name" value="MarR_2"/>
    <property type="match status" value="1"/>
</dbReference>
<dbReference type="OrthoDB" id="3237509at2"/>
<name>A0A543GF97_9PSEU</name>
<evidence type="ECO:0000313" key="2">
    <source>
        <dbReference type="EMBL" id="TQM44740.1"/>
    </source>
</evidence>
<evidence type="ECO:0000313" key="3">
    <source>
        <dbReference type="Proteomes" id="UP000319818"/>
    </source>
</evidence>
<dbReference type="SMART" id="SM00347">
    <property type="entry name" value="HTH_MARR"/>
    <property type="match status" value="1"/>
</dbReference>
<dbReference type="Gene3D" id="1.10.10.10">
    <property type="entry name" value="Winged helix-like DNA-binding domain superfamily/Winged helix DNA-binding domain"/>
    <property type="match status" value="1"/>
</dbReference>
<dbReference type="GO" id="GO:0003700">
    <property type="term" value="F:DNA-binding transcription factor activity"/>
    <property type="evidence" value="ECO:0007669"/>
    <property type="project" value="InterPro"/>
</dbReference>
<proteinExistence type="predicted"/>
<protein>
    <submittedName>
        <fullName evidence="2">DNA-binding MarR family transcriptional regulator</fullName>
    </submittedName>
</protein>
<dbReference type="InterPro" id="IPR039422">
    <property type="entry name" value="MarR/SlyA-like"/>
</dbReference>
<comment type="caution">
    <text evidence="2">The sequence shown here is derived from an EMBL/GenBank/DDBJ whole genome shotgun (WGS) entry which is preliminary data.</text>
</comment>
<feature type="domain" description="HTH marR-type" evidence="1">
    <location>
        <begin position="47"/>
        <end position="149"/>
    </location>
</feature>
<dbReference type="GO" id="GO:0003677">
    <property type="term" value="F:DNA binding"/>
    <property type="evidence" value="ECO:0007669"/>
    <property type="project" value="UniProtKB-KW"/>
</dbReference>
<dbReference type="RefSeq" id="WP_142099819.1">
    <property type="nucleotide sequence ID" value="NZ_VFPH01000001.1"/>
</dbReference>
<keyword evidence="2" id="KW-0238">DNA-binding</keyword>
<dbReference type="EMBL" id="VFPH01000001">
    <property type="protein sequence ID" value="TQM44740.1"/>
    <property type="molecule type" value="Genomic_DNA"/>
</dbReference>
<dbReference type="InterPro" id="IPR036390">
    <property type="entry name" value="WH_DNA-bd_sf"/>
</dbReference>
<evidence type="ECO:0000259" key="1">
    <source>
        <dbReference type="SMART" id="SM00347"/>
    </source>
</evidence>
<reference evidence="2 3" key="1">
    <citation type="submission" date="2019-06" db="EMBL/GenBank/DDBJ databases">
        <title>Sequencing the genomes of 1000 actinobacteria strains.</title>
        <authorList>
            <person name="Klenk H.-P."/>
        </authorList>
    </citation>
    <scope>NUCLEOTIDE SEQUENCE [LARGE SCALE GENOMIC DNA]</scope>
    <source>
        <strain evidence="2 3">DSM 45511</strain>
    </source>
</reference>
<sequence>MGHDDRDAVDEIADQWARERPDVPVASIGVVARVLRIAKAFADHRRRTLAALGIDSATFDLLATLRRSGEPFRMTPAQLTQACLVSGGAISQRVARAEAAGLVETRRTAGGHTSTVELTPVGRERIDRDIAEFLAAEERLVAHLAPDERAELTRLLRALHAGL</sequence>
<accession>A0A543GF97</accession>
<dbReference type="GO" id="GO:0006950">
    <property type="term" value="P:response to stress"/>
    <property type="evidence" value="ECO:0007669"/>
    <property type="project" value="TreeGrafter"/>
</dbReference>
<dbReference type="InterPro" id="IPR000835">
    <property type="entry name" value="HTH_MarR-typ"/>
</dbReference>
<dbReference type="Proteomes" id="UP000319818">
    <property type="component" value="Unassembled WGS sequence"/>
</dbReference>
<dbReference type="PANTHER" id="PTHR33164">
    <property type="entry name" value="TRANSCRIPTIONAL REGULATOR, MARR FAMILY"/>
    <property type="match status" value="1"/>
</dbReference>
<dbReference type="InterPro" id="IPR036388">
    <property type="entry name" value="WH-like_DNA-bd_sf"/>
</dbReference>